<evidence type="ECO:0000313" key="2">
    <source>
        <dbReference type="Proteomes" id="UP000630923"/>
    </source>
</evidence>
<dbReference type="EMBL" id="BNCI01000001">
    <property type="protein sequence ID" value="GHF18272.1"/>
    <property type="molecule type" value="Genomic_DNA"/>
</dbReference>
<gene>
    <name evidence="1" type="ORF">GCM10017044_10980</name>
</gene>
<reference evidence="1" key="1">
    <citation type="journal article" date="2014" name="Int. J. Syst. Evol. Microbiol.">
        <title>Complete genome sequence of Corynebacterium casei LMG S-19264T (=DSM 44701T), isolated from a smear-ripened cheese.</title>
        <authorList>
            <consortium name="US DOE Joint Genome Institute (JGI-PGF)"/>
            <person name="Walter F."/>
            <person name="Albersmeier A."/>
            <person name="Kalinowski J."/>
            <person name="Ruckert C."/>
        </authorList>
    </citation>
    <scope>NUCLEOTIDE SEQUENCE</scope>
    <source>
        <strain evidence="1">KCTC 42590</strain>
    </source>
</reference>
<proteinExistence type="predicted"/>
<protein>
    <recommendedName>
        <fullName evidence="3">DUF4376 domain-containing protein</fullName>
    </recommendedName>
</protein>
<reference evidence="1" key="2">
    <citation type="submission" date="2020-09" db="EMBL/GenBank/DDBJ databases">
        <authorList>
            <person name="Sun Q."/>
            <person name="Kim S."/>
        </authorList>
    </citation>
    <scope>NUCLEOTIDE SEQUENCE</scope>
    <source>
        <strain evidence="1">KCTC 42590</strain>
    </source>
</reference>
<evidence type="ECO:0000313" key="1">
    <source>
        <dbReference type="EMBL" id="GHF18272.1"/>
    </source>
</evidence>
<accession>A0A919APS8</accession>
<name>A0A919APS8_9PROT</name>
<sequence>MNYAFTYDNATGRITHVAYGSAPAVDLSAGLDVQPGETLVTGIKPPLDAHLYTVTEIESTIEFTYVGASESLESAKLSALSVIEGAHESVAHEYLSAGEAKKLIYQRKAELMRDWFSEVSPDPADPKYAMIKMEADATGQTVAELMTTIQGNAVLWELVAGHLEAARMAAKQAIESAATVAEVEAVLSGLDWYQALQA</sequence>
<dbReference type="AlphaFoldDB" id="A0A919APS8"/>
<dbReference type="Proteomes" id="UP000630923">
    <property type="component" value="Unassembled WGS sequence"/>
</dbReference>
<evidence type="ECO:0008006" key="3">
    <source>
        <dbReference type="Google" id="ProtNLM"/>
    </source>
</evidence>
<comment type="caution">
    <text evidence="1">The sequence shown here is derived from an EMBL/GenBank/DDBJ whole genome shotgun (WGS) entry which is preliminary data.</text>
</comment>
<keyword evidence="2" id="KW-1185">Reference proteome</keyword>
<organism evidence="1 2">
    <name type="scientific">Kordiimonas sediminis</name>
    <dbReference type="NCBI Taxonomy" id="1735581"/>
    <lineage>
        <taxon>Bacteria</taxon>
        <taxon>Pseudomonadati</taxon>
        <taxon>Pseudomonadota</taxon>
        <taxon>Alphaproteobacteria</taxon>
        <taxon>Kordiimonadales</taxon>
        <taxon>Kordiimonadaceae</taxon>
        <taxon>Kordiimonas</taxon>
    </lineage>
</organism>